<name>A0ACB9XT34_CHAAC</name>
<dbReference type="EMBL" id="CM043787">
    <property type="protein sequence ID" value="KAI4829977.1"/>
    <property type="molecule type" value="Genomic_DNA"/>
</dbReference>
<proteinExistence type="predicted"/>
<accession>A0ACB9XT34</accession>
<protein>
    <submittedName>
        <fullName evidence="1">Uncharacterized protein</fullName>
    </submittedName>
</protein>
<sequence length="99" mass="10840">MSQQLLAYQECVHGISAKPGTNINTRLLSAKDYGETLQLGRWTEWQGAPGPLTWWAAGPELGQCWAGAHLMSRLPGWAEMWQTESVVVVGSQAELGSEQ</sequence>
<evidence type="ECO:0000313" key="2">
    <source>
        <dbReference type="Proteomes" id="UP001057452"/>
    </source>
</evidence>
<gene>
    <name evidence="1" type="ORF">KUCAC02_001636</name>
</gene>
<comment type="caution">
    <text evidence="1">The sequence shown here is derived from an EMBL/GenBank/DDBJ whole genome shotgun (WGS) entry which is preliminary data.</text>
</comment>
<keyword evidence="2" id="KW-1185">Reference proteome</keyword>
<dbReference type="Proteomes" id="UP001057452">
    <property type="component" value="Chromosome 3"/>
</dbReference>
<organism evidence="1 2">
    <name type="scientific">Chaenocephalus aceratus</name>
    <name type="common">Blackfin icefish</name>
    <name type="synonym">Chaenichthys aceratus</name>
    <dbReference type="NCBI Taxonomy" id="36190"/>
    <lineage>
        <taxon>Eukaryota</taxon>
        <taxon>Metazoa</taxon>
        <taxon>Chordata</taxon>
        <taxon>Craniata</taxon>
        <taxon>Vertebrata</taxon>
        <taxon>Euteleostomi</taxon>
        <taxon>Actinopterygii</taxon>
        <taxon>Neopterygii</taxon>
        <taxon>Teleostei</taxon>
        <taxon>Neoteleostei</taxon>
        <taxon>Acanthomorphata</taxon>
        <taxon>Eupercaria</taxon>
        <taxon>Perciformes</taxon>
        <taxon>Notothenioidei</taxon>
        <taxon>Channichthyidae</taxon>
        <taxon>Chaenocephalus</taxon>
    </lineage>
</organism>
<evidence type="ECO:0000313" key="1">
    <source>
        <dbReference type="EMBL" id="KAI4829977.1"/>
    </source>
</evidence>
<reference evidence="1" key="1">
    <citation type="submission" date="2022-05" db="EMBL/GenBank/DDBJ databases">
        <title>Chromosome-level genome of Chaenocephalus aceratus.</title>
        <authorList>
            <person name="Park H."/>
        </authorList>
    </citation>
    <scope>NUCLEOTIDE SEQUENCE</scope>
    <source>
        <strain evidence="1">KU_202001</strain>
    </source>
</reference>